<name>A0A6G1IW11_9PLEO</name>
<gene>
    <name evidence="2" type="ORF">K458DRAFT_308097</name>
</gene>
<protein>
    <submittedName>
        <fullName evidence="2">Uncharacterized protein</fullName>
    </submittedName>
</protein>
<organism evidence="2 3">
    <name type="scientific">Lentithecium fluviatile CBS 122367</name>
    <dbReference type="NCBI Taxonomy" id="1168545"/>
    <lineage>
        <taxon>Eukaryota</taxon>
        <taxon>Fungi</taxon>
        <taxon>Dikarya</taxon>
        <taxon>Ascomycota</taxon>
        <taxon>Pezizomycotina</taxon>
        <taxon>Dothideomycetes</taxon>
        <taxon>Pleosporomycetidae</taxon>
        <taxon>Pleosporales</taxon>
        <taxon>Massarineae</taxon>
        <taxon>Lentitheciaceae</taxon>
        <taxon>Lentithecium</taxon>
    </lineage>
</organism>
<evidence type="ECO:0000256" key="1">
    <source>
        <dbReference type="SAM" id="MobiDB-lite"/>
    </source>
</evidence>
<accession>A0A6G1IW11</accession>
<feature type="compositionally biased region" description="Basic and acidic residues" evidence="1">
    <location>
        <begin position="250"/>
        <end position="269"/>
    </location>
</feature>
<dbReference type="Proteomes" id="UP000799291">
    <property type="component" value="Unassembled WGS sequence"/>
</dbReference>
<feature type="region of interest" description="Disordered" evidence="1">
    <location>
        <begin position="250"/>
        <end position="290"/>
    </location>
</feature>
<proteinExistence type="predicted"/>
<evidence type="ECO:0000313" key="3">
    <source>
        <dbReference type="Proteomes" id="UP000799291"/>
    </source>
</evidence>
<evidence type="ECO:0000313" key="2">
    <source>
        <dbReference type="EMBL" id="KAF2682121.1"/>
    </source>
</evidence>
<feature type="region of interest" description="Disordered" evidence="1">
    <location>
        <begin position="42"/>
        <end position="95"/>
    </location>
</feature>
<dbReference type="AlphaFoldDB" id="A0A6G1IW11"/>
<dbReference type="OrthoDB" id="3886346at2759"/>
<dbReference type="EMBL" id="MU005588">
    <property type="protein sequence ID" value="KAF2682121.1"/>
    <property type="molecule type" value="Genomic_DNA"/>
</dbReference>
<sequence length="324" mass="35741">MSDIEKAFTYLHDGIPQWFKNVAEIEGKIVAMQHELAKAPASRTVTKKRKSDSVESIQGLDAVPEEPGMSVAGQPSPQATQKWKTPSIPSQHASKPIKIRSRTMIVVSYDGQLQNSFEQLVRAIGTGRNMLRKGKMVAKMDAMAALAGSDDDSDDDDAVMSKIGYRHRTGLSSMRTRVAMARTGVVENSSTPVEVFDTTDKALENAQSLCEKAAHQSLREGDCRKELDIVRGHFQEVQETAKKEVARIAARKEKGAQEAEKKASEETKMETAAAPPQEPKPVEIIPTVHSPHIMSTVMDIEVDDDDDDEDMNFVMPPIRLTSRV</sequence>
<reference evidence="2" key="1">
    <citation type="journal article" date="2020" name="Stud. Mycol.">
        <title>101 Dothideomycetes genomes: a test case for predicting lifestyles and emergence of pathogens.</title>
        <authorList>
            <person name="Haridas S."/>
            <person name="Albert R."/>
            <person name="Binder M."/>
            <person name="Bloem J."/>
            <person name="Labutti K."/>
            <person name="Salamov A."/>
            <person name="Andreopoulos B."/>
            <person name="Baker S."/>
            <person name="Barry K."/>
            <person name="Bills G."/>
            <person name="Bluhm B."/>
            <person name="Cannon C."/>
            <person name="Castanera R."/>
            <person name="Culley D."/>
            <person name="Daum C."/>
            <person name="Ezra D."/>
            <person name="Gonzalez J."/>
            <person name="Henrissat B."/>
            <person name="Kuo A."/>
            <person name="Liang C."/>
            <person name="Lipzen A."/>
            <person name="Lutzoni F."/>
            <person name="Magnuson J."/>
            <person name="Mondo S."/>
            <person name="Nolan M."/>
            <person name="Ohm R."/>
            <person name="Pangilinan J."/>
            <person name="Park H.-J."/>
            <person name="Ramirez L."/>
            <person name="Alfaro M."/>
            <person name="Sun H."/>
            <person name="Tritt A."/>
            <person name="Yoshinaga Y."/>
            <person name="Zwiers L.-H."/>
            <person name="Turgeon B."/>
            <person name="Goodwin S."/>
            <person name="Spatafora J."/>
            <person name="Crous P."/>
            <person name="Grigoriev I."/>
        </authorList>
    </citation>
    <scope>NUCLEOTIDE SEQUENCE</scope>
    <source>
        <strain evidence="2">CBS 122367</strain>
    </source>
</reference>
<feature type="compositionally biased region" description="Polar residues" evidence="1">
    <location>
        <begin position="73"/>
        <end position="93"/>
    </location>
</feature>
<keyword evidence="3" id="KW-1185">Reference proteome</keyword>